<dbReference type="PANTHER" id="PTHR12442">
    <property type="entry name" value="DYNEIN INTERMEDIATE CHAIN"/>
    <property type="match status" value="1"/>
</dbReference>
<evidence type="ECO:0000256" key="11">
    <source>
        <dbReference type="ARBA" id="ARBA00023273"/>
    </source>
</evidence>
<keyword evidence="5" id="KW-0493">Microtubule</keyword>
<evidence type="ECO:0000313" key="13">
    <source>
        <dbReference type="EMBL" id="KAK9824062.1"/>
    </source>
</evidence>
<dbReference type="SMART" id="SM00320">
    <property type="entry name" value="WD40"/>
    <property type="match status" value="4"/>
</dbReference>
<dbReference type="GO" id="GO:0003341">
    <property type="term" value="P:cilium movement"/>
    <property type="evidence" value="ECO:0007669"/>
    <property type="project" value="TreeGrafter"/>
</dbReference>
<keyword evidence="9" id="KW-0505">Motor protein</keyword>
<dbReference type="Gene3D" id="2.130.10.10">
    <property type="entry name" value="YVTN repeat-like/Quinoprotein amine dehydrogenase"/>
    <property type="match status" value="2"/>
</dbReference>
<evidence type="ECO:0000256" key="7">
    <source>
        <dbReference type="ARBA" id="ARBA00023017"/>
    </source>
</evidence>
<dbReference type="InterPro" id="IPR015943">
    <property type="entry name" value="WD40/YVTN_repeat-like_dom_sf"/>
</dbReference>
<dbReference type="GO" id="GO:0045503">
    <property type="term" value="F:dynein light chain binding"/>
    <property type="evidence" value="ECO:0007669"/>
    <property type="project" value="TreeGrafter"/>
</dbReference>
<dbReference type="GO" id="GO:0036157">
    <property type="term" value="C:outer dynein arm"/>
    <property type="evidence" value="ECO:0007669"/>
    <property type="project" value="TreeGrafter"/>
</dbReference>
<keyword evidence="14" id="KW-1185">Reference proteome</keyword>
<name>A0AAW1QRN5_9CHLO</name>
<evidence type="ECO:0000256" key="4">
    <source>
        <dbReference type="ARBA" id="ARBA00022574"/>
    </source>
</evidence>
<feature type="coiled-coil region" evidence="12">
    <location>
        <begin position="496"/>
        <end position="523"/>
    </location>
</feature>
<evidence type="ECO:0000256" key="8">
    <source>
        <dbReference type="ARBA" id="ARBA00023069"/>
    </source>
</evidence>
<comment type="similarity">
    <text evidence="2">Belongs to the dynein intermediate chain family.</text>
</comment>
<dbReference type="AlphaFoldDB" id="A0AAW1QRN5"/>
<keyword evidence="4" id="KW-0853">WD repeat</keyword>
<evidence type="ECO:0000256" key="6">
    <source>
        <dbReference type="ARBA" id="ARBA00022737"/>
    </source>
</evidence>
<keyword evidence="6" id="KW-0677">Repeat</keyword>
<dbReference type="InterPro" id="IPR050687">
    <property type="entry name" value="Dynein_IC"/>
</dbReference>
<dbReference type="SUPFAM" id="SSF50978">
    <property type="entry name" value="WD40 repeat-like"/>
    <property type="match status" value="1"/>
</dbReference>
<organism evidence="13 14">
    <name type="scientific">[Myrmecia] bisecta</name>
    <dbReference type="NCBI Taxonomy" id="41462"/>
    <lineage>
        <taxon>Eukaryota</taxon>
        <taxon>Viridiplantae</taxon>
        <taxon>Chlorophyta</taxon>
        <taxon>core chlorophytes</taxon>
        <taxon>Trebouxiophyceae</taxon>
        <taxon>Trebouxiales</taxon>
        <taxon>Trebouxiaceae</taxon>
        <taxon>Myrmecia</taxon>
    </lineage>
</organism>
<comment type="caution">
    <text evidence="13">The sequence shown here is derived from an EMBL/GenBank/DDBJ whole genome shotgun (WGS) entry which is preliminary data.</text>
</comment>
<dbReference type="EMBL" id="JALJOR010000002">
    <property type="protein sequence ID" value="KAK9824062.1"/>
    <property type="molecule type" value="Genomic_DNA"/>
</dbReference>
<dbReference type="PANTHER" id="PTHR12442:SF7">
    <property type="entry name" value="DYNEIN AXONEMAL INTERMEDIATE CHAIN 2"/>
    <property type="match status" value="1"/>
</dbReference>
<comment type="subcellular location">
    <subcellularLocation>
        <location evidence="1">Cytoplasm</location>
        <location evidence="1">Cytoskeleton</location>
        <location evidence="1">Cilium axoneme</location>
    </subcellularLocation>
</comment>
<evidence type="ECO:0000256" key="3">
    <source>
        <dbReference type="ARBA" id="ARBA00022490"/>
    </source>
</evidence>
<protein>
    <submittedName>
        <fullName evidence="13">Uncharacterized protein</fullName>
    </submittedName>
</protein>
<dbReference type="GO" id="GO:0036158">
    <property type="term" value="P:outer dynein arm assembly"/>
    <property type="evidence" value="ECO:0007669"/>
    <property type="project" value="TreeGrafter"/>
</dbReference>
<keyword evidence="10" id="KW-0206">Cytoskeleton</keyword>
<dbReference type="GO" id="GO:0005874">
    <property type="term" value="C:microtubule"/>
    <property type="evidence" value="ECO:0007669"/>
    <property type="project" value="UniProtKB-KW"/>
</dbReference>
<dbReference type="Proteomes" id="UP001489004">
    <property type="component" value="Unassembled WGS sequence"/>
</dbReference>
<keyword evidence="7" id="KW-0243">Dynein</keyword>
<keyword evidence="8" id="KW-0969">Cilium</keyword>
<evidence type="ECO:0000256" key="10">
    <source>
        <dbReference type="ARBA" id="ARBA00023212"/>
    </source>
</evidence>
<keyword evidence="12" id="KW-0175">Coiled coil</keyword>
<dbReference type="GO" id="GO:0045504">
    <property type="term" value="F:dynein heavy chain binding"/>
    <property type="evidence" value="ECO:0007669"/>
    <property type="project" value="TreeGrafter"/>
</dbReference>
<keyword evidence="3" id="KW-0963">Cytoplasm</keyword>
<evidence type="ECO:0000313" key="14">
    <source>
        <dbReference type="Proteomes" id="UP001489004"/>
    </source>
</evidence>
<sequence>MEVYYQYTKRRRDFGRHPRLTDEGAEMLADIRPNEEHAREHMERNPVTTISQIVPEMSEHEANTNAVVFANKAMNHVEGGWPKEVDFTEAEHIIRYRKKVEKDEEYIKAIAVLGAAVEELVKANNAIDIYEEYFSGKVLDHSTEKPDAKTIAVLRDPCALKRGAQYLSWHPDGSRKVAVAYSILDFQQQPEGSPVSSYIWDITNPNTPECELTPASQLTAINFNLKDSNLVGVGQYNGQFAYFDVRKGSTPVDASPIESSHRDPIHDFAWLQSKTGTESMSVSTDGSVLWWDIRKLGEPLESLTLKERGSETVLGAVALEYNPAAGPTKFMIGTEQGMIISCNRKAKNPQDRVGAAYPGHHGPVYGLVRNPFYPKFFLSIGDWTARVWNEDLKTPIMTSKYHSAYLTGGRWSPTRPGVFFTIKMDGCLDVWDYFYKQNDPTLSVQVTDQPLTSFRIQEAGKLCAVGSADGNTTILQLGDGLVDMQPNEKPGITSIFERETNREKNLEKALKEAKIKARKEAAKGSEPLDKVTDQDIEKLEKEFYETTMGGVAA</sequence>
<reference evidence="13 14" key="1">
    <citation type="journal article" date="2024" name="Nat. Commun.">
        <title>Phylogenomics reveals the evolutionary origins of lichenization in chlorophyte algae.</title>
        <authorList>
            <person name="Puginier C."/>
            <person name="Libourel C."/>
            <person name="Otte J."/>
            <person name="Skaloud P."/>
            <person name="Haon M."/>
            <person name="Grisel S."/>
            <person name="Petersen M."/>
            <person name="Berrin J.G."/>
            <person name="Delaux P.M."/>
            <person name="Dal Grande F."/>
            <person name="Keller J."/>
        </authorList>
    </citation>
    <scope>NUCLEOTIDE SEQUENCE [LARGE SCALE GENOMIC DNA]</scope>
    <source>
        <strain evidence="13 14">SAG 2043</strain>
    </source>
</reference>
<evidence type="ECO:0000256" key="9">
    <source>
        <dbReference type="ARBA" id="ARBA00023175"/>
    </source>
</evidence>
<proteinExistence type="inferred from homology"/>
<evidence type="ECO:0000256" key="1">
    <source>
        <dbReference type="ARBA" id="ARBA00004430"/>
    </source>
</evidence>
<evidence type="ECO:0000256" key="2">
    <source>
        <dbReference type="ARBA" id="ARBA00011059"/>
    </source>
</evidence>
<accession>A0AAW1QRN5</accession>
<evidence type="ECO:0000256" key="5">
    <source>
        <dbReference type="ARBA" id="ARBA00022701"/>
    </source>
</evidence>
<dbReference type="InterPro" id="IPR036322">
    <property type="entry name" value="WD40_repeat_dom_sf"/>
</dbReference>
<keyword evidence="11" id="KW-0966">Cell projection</keyword>
<dbReference type="InterPro" id="IPR001680">
    <property type="entry name" value="WD40_rpt"/>
</dbReference>
<evidence type="ECO:0000256" key="12">
    <source>
        <dbReference type="SAM" id="Coils"/>
    </source>
</evidence>
<gene>
    <name evidence="13" type="ORF">WJX72_007469</name>
</gene>